<name>A0A8C4TG88_ERPCA</name>
<dbReference type="PROSITE" id="PS00134">
    <property type="entry name" value="TRYPSIN_HIS"/>
    <property type="match status" value="1"/>
</dbReference>
<dbReference type="Proteomes" id="UP000694620">
    <property type="component" value="Chromosome 12"/>
</dbReference>
<keyword evidence="2" id="KW-0865">Zymogen</keyword>
<proteinExistence type="predicted"/>
<dbReference type="AlphaFoldDB" id="A0A8C4TG88"/>
<dbReference type="GeneTree" id="ENSGT00910000144271"/>
<evidence type="ECO:0000259" key="7">
    <source>
        <dbReference type="PROSITE" id="PS50240"/>
    </source>
</evidence>
<dbReference type="InterPro" id="IPR018114">
    <property type="entry name" value="TRYPSIN_HIS"/>
</dbReference>
<keyword evidence="6" id="KW-0732">Signal</keyword>
<dbReference type="Ensembl" id="ENSECRT00000030771.1">
    <property type="protein sequence ID" value="ENSECRP00000030131.1"/>
    <property type="gene ID" value="ENSECRG00000020449.1"/>
</dbReference>
<organism evidence="8 9">
    <name type="scientific">Erpetoichthys calabaricus</name>
    <name type="common">Rope fish</name>
    <name type="synonym">Calamoichthys calabaricus</name>
    <dbReference type="NCBI Taxonomy" id="27687"/>
    <lineage>
        <taxon>Eukaryota</taxon>
        <taxon>Metazoa</taxon>
        <taxon>Chordata</taxon>
        <taxon>Craniata</taxon>
        <taxon>Vertebrata</taxon>
        <taxon>Euteleostomi</taxon>
        <taxon>Actinopterygii</taxon>
        <taxon>Polypteriformes</taxon>
        <taxon>Polypteridae</taxon>
        <taxon>Erpetoichthys</taxon>
    </lineage>
</organism>
<feature type="chain" id="PRO_5033997114" description="trypsin" evidence="6">
    <location>
        <begin position="24"/>
        <end position="264"/>
    </location>
</feature>
<dbReference type="PANTHER" id="PTHR24271">
    <property type="entry name" value="KALLIKREIN-RELATED"/>
    <property type="match status" value="1"/>
</dbReference>
<gene>
    <name evidence="8" type="primary">LOC114662723</name>
</gene>
<dbReference type="InterPro" id="IPR043504">
    <property type="entry name" value="Peptidase_S1_PA_chymotrypsin"/>
</dbReference>
<feature type="signal peptide" evidence="6">
    <location>
        <begin position="1"/>
        <end position="23"/>
    </location>
</feature>
<dbReference type="GO" id="GO:0004252">
    <property type="term" value="F:serine-type endopeptidase activity"/>
    <property type="evidence" value="ECO:0007669"/>
    <property type="project" value="UniProtKB-EC"/>
</dbReference>
<comment type="subcellular location">
    <subcellularLocation>
        <location evidence="1">Secreted</location>
        <location evidence="1">Extracellular space</location>
    </subcellularLocation>
</comment>
<dbReference type="Pfam" id="PF00089">
    <property type="entry name" value="Trypsin"/>
    <property type="match status" value="1"/>
</dbReference>
<reference evidence="8" key="2">
    <citation type="submission" date="2025-08" db="UniProtKB">
        <authorList>
            <consortium name="Ensembl"/>
        </authorList>
    </citation>
    <scope>IDENTIFICATION</scope>
</reference>
<evidence type="ECO:0000256" key="5">
    <source>
        <dbReference type="ARBA" id="ARBA00038868"/>
    </source>
</evidence>
<evidence type="ECO:0000256" key="2">
    <source>
        <dbReference type="ARBA" id="ARBA00023145"/>
    </source>
</evidence>
<sequence length="264" mass="29214">CHCVLVVLLLAVSTVILFPDVLAERIINGNQAKPHSHPYMAALFKGFMLNCGGFLIHKEFILTAAHCEAYPMTVRLGAHNLSKDEPSIQEIKVKKEDVFHHPKYNKYNQWNDIMLVKLRPAAKLTKGVNIIKIPKTDQNVKVDTKCSVAGWGKMATRGMTSDVLMEVPVKVENQSECASRKNYHNLNANMICATGDGIKGTCKVRTSVAPYSGGPLVCDKPSNALGIVSFSIRDSCEDPNRISLYTRVSAYLPWIKTILKSKAD</sequence>
<dbReference type="InterPro" id="IPR009003">
    <property type="entry name" value="Peptidase_S1_PA"/>
</dbReference>
<keyword evidence="3" id="KW-1015">Disulfide bond</keyword>
<evidence type="ECO:0000256" key="1">
    <source>
        <dbReference type="ARBA" id="ARBA00004239"/>
    </source>
</evidence>
<dbReference type="Gene3D" id="2.40.10.10">
    <property type="entry name" value="Trypsin-like serine proteases"/>
    <property type="match status" value="1"/>
</dbReference>
<evidence type="ECO:0000313" key="8">
    <source>
        <dbReference type="Ensembl" id="ENSECRP00000030131.1"/>
    </source>
</evidence>
<reference evidence="8" key="1">
    <citation type="submission" date="2021-06" db="EMBL/GenBank/DDBJ databases">
        <authorList>
            <consortium name="Wellcome Sanger Institute Data Sharing"/>
        </authorList>
    </citation>
    <scope>NUCLEOTIDE SEQUENCE [LARGE SCALE GENOMIC DNA]</scope>
</reference>
<feature type="domain" description="Peptidase S1" evidence="7">
    <location>
        <begin position="26"/>
        <end position="260"/>
    </location>
</feature>
<evidence type="ECO:0000256" key="3">
    <source>
        <dbReference type="ARBA" id="ARBA00023157"/>
    </source>
</evidence>
<reference evidence="8" key="3">
    <citation type="submission" date="2025-09" db="UniProtKB">
        <authorList>
            <consortium name="Ensembl"/>
        </authorList>
    </citation>
    <scope>IDENTIFICATION</scope>
</reference>
<evidence type="ECO:0000313" key="9">
    <source>
        <dbReference type="Proteomes" id="UP000694620"/>
    </source>
</evidence>
<evidence type="ECO:0000256" key="4">
    <source>
        <dbReference type="ARBA" id="ARBA00036320"/>
    </source>
</evidence>
<dbReference type="PRINTS" id="PR00722">
    <property type="entry name" value="CHYMOTRYPSIN"/>
</dbReference>
<dbReference type="FunFam" id="2.40.10.10:FF:000005">
    <property type="entry name" value="Serine protease 37"/>
    <property type="match status" value="1"/>
</dbReference>
<accession>A0A8C4TG88</accession>
<protein>
    <recommendedName>
        <fullName evidence="5">trypsin</fullName>
        <ecNumber evidence="5">3.4.21.4</ecNumber>
    </recommendedName>
</protein>
<dbReference type="EC" id="3.4.21.4" evidence="5"/>
<dbReference type="SUPFAM" id="SSF50494">
    <property type="entry name" value="Trypsin-like serine proteases"/>
    <property type="match status" value="1"/>
</dbReference>
<evidence type="ECO:0000256" key="6">
    <source>
        <dbReference type="SAM" id="SignalP"/>
    </source>
</evidence>
<dbReference type="GO" id="GO:0005576">
    <property type="term" value="C:extracellular region"/>
    <property type="evidence" value="ECO:0007669"/>
    <property type="project" value="UniProtKB-SubCell"/>
</dbReference>
<dbReference type="SMART" id="SM00020">
    <property type="entry name" value="Tryp_SPc"/>
    <property type="match status" value="1"/>
</dbReference>
<dbReference type="CDD" id="cd00190">
    <property type="entry name" value="Tryp_SPc"/>
    <property type="match status" value="1"/>
</dbReference>
<dbReference type="InterPro" id="IPR001254">
    <property type="entry name" value="Trypsin_dom"/>
</dbReference>
<dbReference type="PANTHER" id="PTHR24271:SF50">
    <property type="match status" value="1"/>
</dbReference>
<dbReference type="GO" id="GO:0006508">
    <property type="term" value="P:proteolysis"/>
    <property type="evidence" value="ECO:0007669"/>
    <property type="project" value="InterPro"/>
</dbReference>
<dbReference type="InterPro" id="IPR001314">
    <property type="entry name" value="Peptidase_S1A"/>
</dbReference>
<keyword evidence="9" id="KW-1185">Reference proteome</keyword>
<comment type="catalytic activity">
    <reaction evidence="4">
        <text>Preferential cleavage: Arg-|-Xaa, Lys-|-Xaa.</text>
        <dbReference type="EC" id="3.4.21.4"/>
    </reaction>
</comment>
<dbReference type="PROSITE" id="PS50240">
    <property type="entry name" value="TRYPSIN_DOM"/>
    <property type="match status" value="1"/>
</dbReference>